<accession>A0ACC2X473</accession>
<dbReference type="Proteomes" id="UP001243375">
    <property type="component" value="Unassembled WGS sequence"/>
</dbReference>
<gene>
    <name evidence="1" type="ORF">QFC22_003793</name>
</gene>
<proteinExistence type="predicted"/>
<organism evidence="1 2">
    <name type="scientific">Naganishia vaughanmartiniae</name>
    <dbReference type="NCBI Taxonomy" id="1424756"/>
    <lineage>
        <taxon>Eukaryota</taxon>
        <taxon>Fungi</taxon>
        <taxon>Dikarya</taxon>
        <taxon>Basidiomycota</taxon>
        <taxon>Agaricomycotina</taxon>
        <taxon>Tremellomycetes</taxon>
        <taxon>Filobasidiales</taxon>
        <taxon>Filobasidiaceae</taxon>
        <taxon>Naganishia</taxon>
    </lineage>
</organism>
<reference evidence="1" key="1">
    <citation type="submission" date="2023-04" db="EMBL/GenBank/DDBJ databases">
        <title>Draft Genome sequencing of Naganishia species isolated from polar environments using Oxford Nanopore Technology.</title>
        <authorList>
            <person name="Leo P."/>
            <person name="Venkateswaran K."/>
        </authorList>
    </citation>
    <scope>NUCLEOTIDE SEQUENCE</scope>
    <source>
        <strain evidence="1">MNA-CCFEE 5425</strain>
    </source>
</reference>
<sequence>MSKPSLTIITTPASAPTTRAPSPVQEEGILPAASGQNDSNSLERHPSFEDTSEGEEGGAQGSPATEEHVGTPGFTQNSIPANGEPEPAKAWTSTISTSESMPYGIKLPPIPDQTTLQNLTETRSSTPIKSPQTGFKAFLRRTFGIGKGSSEKEQKKGKTYSPSPVTGTNLRQQKESPVISGPPPTIRQASGRASPVVQARSPPPLAAPVFSPVSPSANVLSSMLPMGQQQNTLGVVCQPADIPLPPSPFIGQDSPKMPSAGRIVSNGSIGPSEMEAHHPTTAITDIPGTDSASVLSPAQGPTPFPEEASGVIPSLPKLATDATQEGPSLAGTTSSTSRASPGRAGEAYDYNQIMSAIEPQHAAPFSTSPITTSHINGGPGGAAGTTAELHGGVTMSRSVTAEGIGEAKDIMDEKRSMLQEASDNLAALASRHGVHRSADSQEEAEAMDSVPADLGFRPRAGQQARKVSPTPSVPKYGRSVSAPGNDRLAPPPSGGVVNAKDGFGRNLSIKGGASSGTGLTRSGSKLRTSVYGLSDVLHRKDTTPPKQKRISISPTMHTMGSIMKEANEIMDQDERDRAESFFMS</sequence>
<keyword evidence="2" id="KW-1185">Reference proteome</keyword>
<name>A0ACC2X473_9TREE</name>
<evidence type="ECO:0000313" key="2">
    <source>
        <dbReference type="Proteomes" id="UP001243375"/>
    </source>
</evidence>
<protein>
    <submittedName>
        <fullName evidence="1">Uncharacterized protein</fullName>
    </submittedName>
</protein>
<evidence type="ECO:0000313" key="1">
    <source>
        <dbReference type="EMBL" id="KAJ9118573.1"/>
    </source>
</evidence>
<dbReference type="EMBL" id="JASBWU010000010">
    <property type="protein sequence ID" value="KAJ9118573.1"/>
    <property type="molecule type" value="Genomic_DNA"/>
</dbReference>
<comment type="caution">
    <text evidence="1">The sequence shown here is derived from an EMBL/GenBank/DDBJ whole genome shotgun (WGS) entry which is preliminary data.</text>
</comment>